<proteinExistence type="predicted"/>
<keyword evidence="1 2" id="KW-0732">Signal</keyword>
<dbReference type="EMBL" id="JAUJYO010000020">
    <property type="protein sequence ID" value="KAK1284882.1"/>
    <property type="molecule type" value="Genomic_DNA"/>
</dbReference>
<feature type="signal peptide" evidence="2">
    <location>
        <begin position="1"/>
        <end position="27"/>
    </location>
</feature>
<dbReference type="AlphaFoldDB" id="A0AAV9C803"/>
<evidence type="ECO:0000313" key="3">
    <source>
        <dbReference type="EMBL" id="KAK1284882.1"/>
    </source>
</evidence>
<accession>A0AAV9C803</accession>
<organism evidence="3 4">
    <name type="scientific">Acorus calamus</name>
    <name type="common">Sweet flag</name>
    <dbReference type="NCBI Taxonomy" id="4465"/>
    <lineage>
        <taxon>Eukaryota</taxon>
        <taxon>Viridiplantae</taxon>
        <taxon>Streptophyta</taxon>
        <taxon>Embryophyta</taxon>
        <taxon>Tracheophyta</taxon>
        <taxon>Spermatophyta</taxon>
        <taxon>Magnoliopsida</taxon>
        <taxon>Liliopsida</taxon>
        <taxon>Acoraceae</taxon>
        <taxon>Acorus</taxon>
    </lineage>
</organism>
<evidence type="ECO:0000256" key="1">
    <source>
        <dbReference type="ARBA" id="ARBA00022729"/>
    </source>
</evidence>
<evidence type="ECO:0000256" key="2">
    <source>
        <dbReference type="SAM" id="SignalP"/>
    </source>
</evidence>
<evidence type="ECO:0000313" key="4">
    <source>
        <dbReference type="Proteomes" id="UP001180020"/>
    </source>
</evidence>
<dbReference type="GO" id="GO:0071944">
    <property type="term" value="C:cell periphery"/>
    <property type="evidence" value="ECO:0007669"/>
    <property type="project" value="TreeGrafter"/>
</dbReference>
<reference evidence="3" key="2">
    <citation type="submission" date="2023-06" db="EMBL/GenBank/DDBJ databases">
        <authorList>
            <person name="Ma L."/>
            <person name="Liu K.-W."/>
            <person name="Li Z."/>
            <person name="Hsiao Y.-Y."/>
            <person name="Qi Y."/>
            <person name="Fu T."/>
            <person name="Tang G."/>
            <person name="Zhang D."/>
            <person name="Sun W.-H."/>
            <person name="Liu D.-K."/>
            <person name="Li Y."/>
            <person name="Chen G.-Z."/>
            <person name="Liu X.-D."/>
            <person name="Liao X.-Y."/>
            <person name="Jiang Y.-T."/>
            <person name="Yu X."/>
            <person name="Hao Y."/>
            <person name="Huang J."/>
            <person name="Zhao X.-W."/>
            <person name="Ke S."/>
            <person name="Chen Y.-Y."/>
            <person name="Wu W.-L."/>
            <person name="Hsu J.-L."/>
            <person name="Lin Y.-F."/>
            <person name="Huang M.-D."/>
            <person name="Li C.-Y."/>
            <person name="Huang L."/>
            <person name="Wang Z.-W."/>
            <person name="Zhao X."/>
            <person name="Zhong W.-Y."/>
            <person name="Peng D.-H."/>
            <person name="Ahmad S."/>
            <person name="Lan S."/>
            <person name="Zhang J.-S."/>
            <person name="Tsai W.-C."/>
            <person name="Van De Peer Y."/>
            <person name="Liu Z.-J."/>
        </authorList>
    </citation>
    <scope>NUCLEOTIDE SEQUENCE</scope>
    <source>
        <strain evidence="3">CP</strain>
        <tissue evidence="3">Leaves</tissue>
    </source>
</reference>
<dbReference type="Pfam" id="PF01190">
    <property type="entry name" value="Pollen_Ole_e_1"/>
    <property type="match status" value="1"/>
</dbReference>
<keyword evidence="4" id="KW-1185">Reference proteome</keyword>
<dbReference type="PANTHER" id="PTHR33470:SF22">
    <property type="entry name" value="POLLEN OLE E 1 ALLERGEN AND EXTENSIN FAMILY PROTEIN"/>
    <property type="match status" value="1"/>
</dbReference>
<dbReference type="PANTHER" id="PTHR33470">
    <property type="entry name" value="OS01G0164075 PROTEIN"/>
    <property type="match status" value="1"/>
</dbReference>
<gene>
    <name evidence="3" type="ORF">QJS10_CPB20g01767</name>
</gene>
<feature type="chain" id="PRO_5043631111" evidence="2">
    <location>
        <begin position="28"/>
        <end position="166"/>
    </location>
</feature>
<comment type="caution">
    <text evidence="3">The sequence shown here is derived from an EMBL/GenBank/DDBJ whole genome shotgun (WGS) entry which is preliminary data.</text>
</comment>
<name>A0AAV9C803_ACOCL</name>
<protein>
    <submittedName>
        <fullName evidence="3">Uncharacterized protein</fullName>
    </submittedName>
</protein>
<sequence length="166" mass="17337">MALVKSVVVLQVLMVLFLAQLSCFSAATSPKGVVAVEGTVFCRSCNKTLVGAPPLVGAIASVKCNDTKAIKVLGRTDKNGYFYIQLPKLKLSPLTTPNCKAYLVSSPSPACNRTSNLRGGIDGSPLTLKALYPGTNFPGRGPLAVFTVGPLAFAPSHCPKSTNIVL</sequence>
<dbReference type="Proteomes" id="UP001180020">
    <property type="component" value="Unassembled WGS sequence"/>
</dbReference>
<reference evidence="3" key="1">
    <citation type="journal article" date="2023" name="Nat. Commun.">
        <title>Diploid and tetraploid genomes of Acorus and the evolution of monocots.</title>
        <authorList>
            <person name="Ma L."/>
            <person name="Liu K.W."/>
            <person name="Li Z."/>
            <person name="Hsiao Y.Y."/>
            <person name="Qi Y."/>
            <person name="Fu T."/>
            <person name="Tang G.D."/>
            <person name="Zhang D."/>
            <person name="Sun W.H."/>
            <person name="Liu D.K."/>
            <person name="Li Y."/>
            <person name="Chen G.Z."/>
            <person name="Liu X.D."/>
            <person name="Liao X.Y."/>
            <person name="Jiang Y.T."/>
            <person name="Yu X."/>
            <person name="Hao Y."/>
            <person name="Huang J."/>
            <person name="Zhao X.W."/>
            <person name="Ke S."/>
            <person name="Chen Y.Y."/>
            <person name="Wu W.L."/>
            <person name="Hsu J.L."/>
            <person name="Lin Y.F."/>
            <person name="Huang M.D."/>
            <person name="Li C.Y."/>
            <person name="Huang L."/>
            <person name="Wang Z.W."/>
            <person name="Zhao X."/>
            <person name="Zhong W.Y."/>
            <person name="Peng D.H."/>
            <person name="Ahmad S."/>
            <person name="Lan S."/>
            <person name="Zhang J.S."/>
            <person name="Tsai W.C."/>
            <person name="Van de Peer Y."/>
            <person name="Liu Z.J."/>
        </authorList>
    </citation>
    <scope>NUCLEOTIDE SEQUENCE</scope>
    <source>
        <strain evidence="3">CP</strain>
    </source>
</reference>